<evidence type="ECO:0000313" key="2">
    <source>
        <dbReference type="Proteomes" id="UP000233551"/>
    </source>
</evidence>
<evidence type="ECO:0000313" key="1">
    <source>
        <dbReference type="EMBL" id="PKI36391.1"/>
    </source>
</evidence>
<gene>
    <name evidence="1" type="ORF">CRG98_043173</name>
</gene>
<keyword evidence="2" id="KW-1185">Reference proteome</keyword>
<organism evidence="1 2">
    <name type="scientific">Punica granatum</name>
    <name type="common">Pomegranate</name>
    <dbReference type="NCBI Taxonomy" id="22663"/>
    <lineage>
        <taxon>Eukaryota</taxon>
        <taxon>Viridiplantae</taxon>
        <taxon>Streptophyta</taxon>
        <taxon>Embryophyta</taxon>
        <taxon>Tracheophyta</taxon>
        <taxon>Spermatophyta</taxon>
        <taxon>Magnoliopsida</taxon>
        <taxon>eudicotyledons</taxon>
        <taxon>Gunneridae</taxon>
        <taxon>Pentapetalae</taxon>
        <taxon>rosids</taxon>
        <taxon>malvids</taxon>
        <taxon>Myrtales</taxon>
        <taxon>Lythraceae</taxon>
        <taxon>Punica</taxon>
    </lineage>
</organism>
<dbReference type="AlphaFoldDB" id="A0A2I0HXG5"/>
<reference evidence="1 2" key="1">
    <citation type="submission" date="2017-11" db="EMBL/GenBank/DDBJ databases">
        <title>De-novo sequencing of pomegranate (Punica granatum L.) genome.</title>
        <authorList>
            <person name="Akparov Z."/>
            <person name="Amiraslanov A."/>
            <person name="Hajiyeva S."/>
            <person name="Abbasov M."/>
            <person name="Kaur K."/>
            <person name="Hamwieh A."/>
            <person name="Solovyev V."/>
            <person name="Salamov A."/>
            <person name="Braich B."/>
            <person name="Kosarev P."/>
            <person name="Mahmoud A."/>
            <person name="Hajiyev E."/>
            <person name="Babayeva S."/>
            <person name="Izzatullayeva V."/>
            <person name="Mammadov A."/>
            <person name="Mammadov A."/>
            <person name="Sharifova S."/>
            <person name="Ojaghi J."/>
            <person name="Eynullazada K."/>
            <person name="Bayramov B."/>
            <person name="Abdulazimova A."/>
            <person name="Shahmuradov I."/>
        </authorList>
    </citation>
    <scope>NUCLEOTIDE SEQUENCE [LARGE SCALE GENOMIC DNA]</scope>
    <source>
        <strain evidence="2">cv. AG2017</strain>
        <tissue evidence="1">Leaf</tissue>
    </source>
</reference>
<comment type="caution">
    <text evidence="1">The sequence shown here is derived from an EMBL/GenBank/DDBJ whole genome shotgun (WGS) entry which is preliminary data.</text>
</comment>
<sequence>MPHLLEICVSKESLHTIGRVLIGKMDGLDCCIPFRSSYFPVPPTMAIRDFSAVAVRWTPKKLMVSSNLPGGTTAPSFPESGPCRELLCSHKGETLPVHEDIAVSIVVDHGVGSGPTSPCDKREVVIVVVEDAVEVVGYATEIGVYERHPSCKRENSAVGLGEGQVAVWVLAVSPATTLSEGADPPSMSCIKKERTGVSGPGPATSRCSAAVGSGPVPVIGAEAAAADGGLSSSTSERSLADVTHLRVRLRRNRWKSMDFREGKTPCGGVVAIRMFEEM</sequence>
<dbReference type="Proteomes" id="UP000233551">
    <property type="component" value="Unassembled WGS sequence"/>
</dbReference>
<accession>A0A2I0HXG5</accession>
<name>A0A2I0HXG5_PUNGR</name>
<proteinExistence type="predicted"/>
<dbReference type="EMBL" id="PGOL01004867">
    <property type="protein sequence ID" value="PKI36391.1"/>
    <property type="molecule type" value="Genomic_DNA"/>
</dbReference>
<protein>
    <submittedName>
        <fullName evidence="1">Uncharacterized protein</fullName>
    </submittedName>
</protein>